<accession>A0A919G2A3</accession>
<reference evidence="2" key="1">
    <citation type="journal article" date="2014" name="Int. J. Syst. Evol. Microbiol.">
        <title>Complete genome sequence of Corynebacterium casei LMG S-19264T (=DSM 44701T), isolated from a smear-ripened cheese.</title>
        <authorList>
            <consortium name="US DOE Joint Genome Institute (JGI-PGF)"/>
            <person name="Walter F."/>
            <person name="Albersmeier A."/>
            <person name="Kalinowski J."/>
            <person name="Ruckert C."/>
        </authorList>
    </citation>
    <scope>NUCLEOTIDE SEQUENCE</scope>
    <source>
        <strain evidence="2">JCM 4646</strain>
    </source>
</reference>
<dbReference type="Proteomes" id="UP000617734">
    <property type="component" value="Unassembled WGS sequence"/>
</dbReference>
<feature type="region of interest" description="Disordered" evidence="1">
    <location>
        <begin position="1"/>
        <end position="30"/>
    </location>
</feature>
<reference evidence="2" key="2">
    <citation type="submission" date="2020-09" db="EMBL/GenBank/DDBJ databases">
        <authorList>
            <person name="Sun Q."/>
            <person name="Ohkuma M."/>
        </authorList>
    </citation>
    <scope>NUCLEOTIDE SEQUENCE</scope>
    <source>
        <strain evidence="2">JCM 4646</strain>
    </source>
</reference>
<gene>
    <name evidence="2" type="ORF">GCM10018781_48560</name>
</gene>
<feature type="compositionally biased region" description="Polar residues" evidence="1">
    <location>
        <begin position="1"/>
        <end position="12"/>
    </location>
</feature>
<comment type="caution">
    <text evidence="2">The sequence shown here is derived from an EMBL/GenBank/DDBJ whole genome shotgun (WGS) entry which is preliminary data.</text>
</comment>
<proteinExistence type="predicted"/>
<evidence type="ECO:0000313" key="3">
    <source>
        <dbReference type="Proteomes" id="UP000617734"/>
    </source>
</evidence>
<name>A0A919G2A3_9ACTN</name>
<evidence type="ECO:0000256" key="1">
    <source>
        <dbReference type="SAM" id="MobiDB-lite"/>
    </source>
</evidence>
<dbReference type="EMBL" id="BNBO01000030">
    <property type="protein sequence ID" value="GHH76742.1"/>
    <property type="molecule type" value="Genomic_DNA"/>
</dbReference>
<dbReference type="Gene3D" id="3.40.50.150">
    <property type="entry name" value="Vaccinia Virus protein VP39"/>
    <property type="match status" value="1"/>
</dbReference>
<protein>
    <recommendedName>
        <fullName evidence="4">SAM-dependent methyltransferase</fullName>
    </recommendedName>
</protein>
<dbReference type="SUPFAM" id="SSF53335">
    <property type="entry name" value="S-adenosyl-L-methionine-dependent methyltransferases"/>
    <property type="match status" value="1"/>
</dbReference>
<organism evidence="2 3">
    <name type="scientific">Kitasatospora indigofera</name>
    <dbReference type="NCBI Taxonomy" id="67307"/>
    <lineage>
        <taxon>Bacteria</taxon>
        <taxon>Bacillati</taxon>
        <taxon>Actinomycetota</taxon>
        <taxon>Actinomycetes</taxon>
        <taxon>Kitasatosporales</taxon>
        <taxon>Streptomycetaceae</taxon>
        <taxon>Kitasatospora</taxon>
    </lineage>
</organism>
<evidence type="ECO:0008006" key="4">
    <source>
        <dbReference type="Google" id="ProtNLM"/>
    </source>
</evidence>
<dbReference type="InterPro" id="IPR029063">
    <property type="entry name" value="SAM-dependent_MTases_sf"/>
</dbReference>
<evidence type="ECO:0000313" key="2">
    <source>
        <dbReference type="EMBL" id="GHH76742.1"/>
    </source>
</evidence>
<dbReference type="GeneID" id="95355226"/>
<keyword evidence="3" id="KW-1185">Reference proteome</keyword>
<sequence length="276" mass="28763">MASAQATGTTAQHPRAADRTATHGPGPGRARDWAEIQERMLVPLYEAVYDRLEVGPATSVLGLGCRSGLALLLASGRGAQVAGQEPHAELRQLARDRRLRVGAADRTSPATGDVPRTAYSLVTVFEQLPGAAEPGRLVAGAAGLTLVGGHVVLAAWGPPERCESAAVLDVARRRAGRTTARDPFALSSPGGLEDLLLGAGLRPAGSGRVSCPFAYADLDSAVRGLLSTGLYDAAVEFSGGSLVAKELEEALHPYLLPGGAVRMANVFRYVIAERIR</sequence>
<dbReference type="RefSeq" id="WP_373311269.1">
    <property type="nucleotide sequence ID" value="NZ_BNBO01000030.1"/>
</dbReference>
<dbReference type="AlphaFoldDB" id="A0A919G2A3"/>